<sequence>MYGHVLPRVNLLAKAIKQENNRLILIGIMEPSIKSYGRCIIMRKTGIQDRYSSEYFEIGEHGLECEPSK</sequence>
<dbReference type="AlphaFoldDB" id="A0A183Q7X6"/>
<protein>
    <submittedName>
        <fullName evidence="1">Uncharacterized protein</fullName>
    </submittedName>
</protein>
<organism evidence="1 2">
    <name type="scientific">Schistosoma mattheei</name>
    <dbReference type="NCBI Taxonomy" id="31246"/>
    <lineage>
        <taxon>Eukaryota</taxon>
        <taxon>Metazoa</taxon>
        <taxon>Spiralia</taxon>
        <taxon>Lophotrochozoa</taxon>
        <taxon>Platyhelminthes</taxon>
        <taxon>Trematoda</taxon>
        <taxon>Digenea</taxon>
        <taxon>Strigeidida</taxon>
        <taxon>Schistosomatoidea</taxon>
        <taxon>Schistosomatidae</taxon>
        <taxon>Schistosoma</taxon>
    </lineage>
</organism>
<dbReference type="Proteomes" id="UP000269396">
    <property type="component" value="Unassembled WGS sequence"/>
</dbReference>
<keyword evidence="2" id="KW-1185">Reference proteome</keyword>
<gene>
    <name evidence="1" type="ORF">SMTD_LOCUS22712</name>
</gene>
<name>A0A183Q7X6_9TREM</name>
<evidence type="ECO:0000313" key="1">
    <source>
        <dbReference type="EMBL" id="VDP88207.1"/>
    </source>
</evidence>
<evidence type="ECO:0000313" key="2">
    <source>
        <dbReference type="Proteomes" id="UP000269396"/>
    </source>
</evidence>
<dbReference type="EMBL" id="UZAL01053553">
    <property type="protein sequence ID" value="VDP88207.1"/>
    <property type="molecule type" value="Genomic_DNA"/>
</dbReference>
<reference evidence="1 2" key="1">
    <citation type="submission" date="2018-11" db="EMBL/GenBank/DDBJ databases">
        <authorList>
            <consortium name="Pathogen Informatics"/>
        </authorList>
    </citation>
    <scope>NUCLEOTIDE SEQUENCE [LARGE SCALE GENOMIC DNA]</scope>
    <source>
        <strain>Denwood</strain>
        <strain evidence="2">Zambia</strain>
    </source>
</reference>
<accession>A0A183Q7X6</accession>
<proteinExistence type="predicted"/>